<dbReference type="InterPro" id="IPR009053">
    <property type="entry name" value="Prefoldin"/>
</dbReference>
<organism evidence="2 3">
    <name type="scientific">Gambusia affinis</name>
    <name type="common">Western mosquitofish</name>
    <name type="synonym">Heterandria affinis</name>
    <dbReference type="NCBI Taxonomy" id="33528"/>
    <lineage>
        <taxon>Eukaryota</taxon>
        <taxon>Metazoa</taxon>
        <taxon>Chordata</taxon>
        <taxon>Craniata</taxon>
        <taxon>Vertebrata</taxon>
        <taxon>Euteleostomi</taxon>
        <taxon>Actinopterygii</taxon>
        <taxon>Neopterygii</taxon>
        <taxon>Teleostei</taxon>
        <taxon>Neoteleostei</taxon>
        <taxon>Acanthomorphata</taxon>
        <taxon>Ovalentaria</taxon>
        <taxon>Atherinomorphae</taxon>
        <taxon>Cyprinodontiformes</taxon>
        <taxon>Poeciliidae</taxon>
        <taxon>Poeciliinae</taxon>
        <taxon>Gambusia</taxon>
    </lineage>
</organism>
<dbReference type="Gene3D" id="1.10.287.370">
    <property type="match status" value="1"/>
</dbReference>
<dbReference type="STRING" id="33528.ENSGAFP00000016596"/>
<dbReference type="GO" id="GO:0016592">
    <property type="term" value="C:mediator complex"/>
    <property type="evidence" value="ECO:0007669"/>
    <property type="project" value="TreeGrafter"/>
</dbReference>
<feature type="non-terminal residue" evidence="2">
    <location>
        <position position="345"/>
    </location>
</feature>
<proteinExistence type="predicted"/>
<dbReference type="Proteomes" id="UP000250572">
    <property type="component" value="Unassembled WGS sequence"/>
</dbReference>
<dbReference type="Pfam" id="PF02996">
    <property type="entry name" value="Prefoldin"/>
    <property type="match status" value="1"/>
</dbReference>
<comment type="caution">
    <text evidence="2">The sequence shown here is derived from an EMBL/GenBank/DDBJ whole genome shotgun (WGS) entry which is preliminary data.</text>
</comment>
<name>A0A315WD86_GAMAF</name>
<sequence>IHFKQRTEQQFVFSPAETFVSGSDQHLTRTCRRSLTEPLSSWTERLALDAADSTADIRPETHLTVVPEPDVLLPHRDASRCSPVTQSFLLPGGAEGSVRNRSRKSLVLLLRMSADVWDLVEDRLDLDWNHQNRPRDPDHQNSFSICNRFLDFSENCSRPPEPGTRTLSADQDGGSPASAGHRDTEILTRFWCCGVCRAVLEQRDRLYEKMSHYLQLKNAIQSLEEAGPQRLKADVDLGCSFFVQARAPALVLVPVLTGSSPFLRDNPSRILVLVGFGFYVEMSHQEALRFIDKKTNQLTIFTEQLTKDTAKIKANIRMVLEGLRELQGLEELPDICRKSAAAAQL</sequence>
<dbReference type="SUPFAM" id="SSF46579">
    <property type="entry name" value="Prefoldin"/>
    <property type="match status" value="1"/>
</dbReference>
<dbReference type="EMBL" id="NHOQ01000050">
    <property type="protein sequence ID" value="PWA33436.1"/>
    <property type="molecule type" value="Genomic_DNA"/>
</dbReference>
<protein>
    <submittedName>
        <fullName evidence="2">Uncharacterized protein</fullName>
    </submittedName>
</protein>
<dbReference type="GO" id="GO:0003714">
    <property type="term" value="F:transcription corepressor activity"/>
    <property type="evidence" value="ECO:0007669"/>
    <property type="project" value="TreeGrafter"/>
</dbReference>
<dbReference type="AlphaFoldDB" id="A0A315WD86"/>
<accession>A0A315WD86</accession>
<evidence type="ECO:0000313" key="3">
    <source>
        <dbReference type="Proteomes" id="UP000250572"/>
    </source>
</evidence>
<evidence type="ECO:0000313" key="2">
    <source>
        <dbReference type="EMBL" id="PWA33436.1"/>
    </source>
</evidence>
<evidence type="ECO:0000256" key="1">
    <source>
        <dbReference type="SAM" id="MobiDB-lite"/>
    </source>
</evidence>
<feature type="non-terminal residue" evidence="2">
    <location>
        <position position="1"/>
    </location>
</feature>
<reference evidence="2 3" key="1">
    <citation type="journal article" date="2018" name="G3 (Bethesda)">
        <title>A High-Quality Reference Genome for the Invasive Mosquitofish Gambusia affinis Using a Chicago Library.</title>
        <authorList>
            <person name="Hoffberg S.L."/>
            <person name="Troendle N.J."/>
            <person name="Glenn T.C."/>
            <person name="Mahmud O."/>
            <person name="Louha S."/>
            <person name="Chalopin D."/>
            <person name="Bennetzen J.L."/>
            <person name="Mauricio R."/>
        </authorList>
    </citation>
    <scope>NUCLEOTIDE SEQUENCE [LARGE SCALE GENOMIC DNA]</scope>
    <source>
        <strain evidence="2">NE01/NJP1002.9</strain>
        <tissue evidence="2">Muscle</tissue>
    </source>
</reference>
<dbReference type="InterPro" id="IPR004127">
    <property type="entry name" value="Prefoldin_subunit_alpha"/>
</dbReference>
<keyword evidence="3" id="KW-1185">Reference proteome</keyword>
<dbReference type="GO" id="GO:0045944">
    <property type="term" value="P:positive regulation of transcription by RNA polymerase II"/>
    <property type="evidence" value="ECO:0007669"/>
    <property type="project" value="TreeGrafter"/>
</dbReference>
<gene>
    <name evidence="2" type="ORF">CCH79_00020759</name>
</gene>
<dbReference type="PANTHER" id="PTHR13345:SF9">
    <property type="entry name" value="PROTEIN UXT"/>
    <property type="match status" value="1"/>
</dbReference>
<dbReference type="CDD" id="cd23158">
    <property type="entry name" value="Prefoldin_UXT"/>
    <property type="match status" value="1"/>
</dbReference>
<dbReference type="PANTHER" id="PTHR13345">
    <property type="entry name" value="MEDIATOR OF RNA POLYMERASE II TRANSCRIPTION SUBUNIT 10"/>
    <property type="match status" value="1"/>
</dbReference>
<feature type="region of interest" description="Disordered" evidence="1">
    <location>
        <begin position="157"/>
        <end position="180"/>
    </location>
</feature>